<keyword evidence="1" id="KW-0677">Repeat</keyword>
<comment type="caution">
    <text evidence="5">The sequence shown here is derived from an EMBL/GenBank/DDBJ whole genome shotgun (WGS) entry which is preliminary data.</text>
</comment>
<dbReference type="SUPFAM" id="SSF52540">
    <property type="entry name" value="P-loop containing nucleoside triphosphate hydrolases"/>
    <property type="match status" value="1"/>
</dbReference>
<dbReference type="Gene3D" id="3.40.50.300">
    <property type="entry name" value="P-loop containing nucleotide triphosphate hydrolases"/>
    <property type="match status" value="1"/>
</dbReference>
<organism evidence="5 6">
    <name type="scientific">Pocillopora meandrina</name>
    <dbReference type="NCBI Taxonomy" id="46732"/>
    <lineage>
        <taxon>Eukaryota</taxon>
        <taxon>Metazoa</taxon>
        <taxon>Cnidaria</taxon>
        <taxon>Anthozoa</taxon>
        <taxon>Hexacorallia</taxon>
        <taxon>Scleractinia</taxon>
        <taxon>Astrocoeniina</taxon>
        <taxon>Pocilloporidae</taxon>
        <taxon>Pocillopora</taxon>
    </lineage>
</organism>
<evidence type="ECO:0008006" key="7">
    <source>
        <dbReference type="Google" id="ProtNLM"/>
    </source>
</evidence>
<dbReference type="Pfam" id="PF13181">
    <property type="entry name" value="TPR_8"/>
    <property type="match status" value="2"/>
</dbReference>
<feature type="coiled-coil region" evidence="4">
    <location>
        <begin position="167"/>
        <end position="229"/>
    </location>
</feature>
<evidence type="ECO:0000256" key="3">
    <source>
        <dbReference type="PROSITE-ProRule" id="PRU00339"/>
    </source>
</evidence>
<dbReference type="PANTHER" id="PTHR45641">
    <property type="entry name" value="TETRATRICOPEPTIDE REPEAT PROTEIN (AFU_ORTHOLOGUE AFUA_6G03870)"/>
    <property type="match status" value="1"/>
</dbReference>
<proteinExistence type="predicted"/>
<name>A0AAU9XAD8_9CNID</name>
<dbReference type="InterPro" id="IPR019734">
    <property type="entry name" value="TPR_rpt"/>
</dbReference>
<keyword evidence="2 3" id="KW-0802">TPR repeat</keyword>
<dbReference type="SMART" id="SM00028">
    <property type="entry name" value="TPR"/>
    <property type="match status" value="4"/>
</dbReference>
<keyword evidence="4" id="KW-0175">Coiled coil</keyword>
<feature type="repeat" description="TPR" evidence="3">
    <location>
        <begin position="760"/>
        <end position="793"/>
    </location>
</feature>
<dbReference type="InterPro" id="IPR027417">
    <property type="entry name" value="P-loop_NTPase"/>
</dbReference>
<keyword evidence="6" id="KW-1185">Reference proteome</keyword>
<gene>
    <name evidence="5" type="ORF">PMEA_00019794</name>
</gene>
<evidence type="ECO:0000256" key="1">
    <source>
        <dbReference type="ARBA" id="ARBA00022737"/>
    </source>
</evidence>
<dbReference type="PANTHER" id="PTHR45641:SF19">
    <property type="entry name" value="NEPHROCYSTIN-3"/>
    <property type="match status" value="1"/>
</dbReference>
<protein>
    <recommendedName>
        <fullName evidence="7">NB-ARC domain-containing protein</fullName>
    </recommendedName>
</protein>
<sequence length="915" mass="103582">MDTEEYSDEQLNFFRLCHIFTDEVAGSLRLFFKQEWDRRHKGKWKDGRKYGQKFKRRESGENQEKNKENLKIMVKGNTAEWDCTKLFYAICYSDCIGRKLRTAHKKALEKLRKARNKFYAHVPRGMIESAEFEFIVKEIENALLNLGLSTRNIRVIRKQTSFPTKELNKVLAKVKSLEQEVKVLEAQLNKDVSSFCVLPPKPFHDVVDRDREVAKIAKQLEELKEANENRLSYLYISGNPGSGKSQLAGLVAKRLFNEDTQIPFTASFVMTIDAKTPSTILKSYVELARKIKCPEYSITNTLNSSGLNSDEKIANLKSLIGSKIELYTTWLLVVDNVESISKINAYLPASGNEKWARGQLLITTQDTAHIPSVSSFVNHVSVSKGMEANDAVHLLKKVSGCSGYEREEVAQRLDYQPLALAKAAAYVRGVRDIEGGANFGWSDYLKKLKEGRTVASEKIVVDPVYPQSMGEVTRIAVKEAIKSTNVIIKNVFTLLFFCAPQPLSLEIVTNYIRNVAEEMGDKNAIRLQIQRCSLLLFHQEKNALFIKTHQVVHDAIRAVLKDYLKYDKLGAMKAAFMSFYQFVEDTQRDHLSFLDTFAKHSQCIPHIESLTTQIKDIFSVEETRNRVKIMFESDARCLETLGTICEEHFADQAAEDCFDIFLKIRPENLSPDDLDVGMAYSSLGGAQINLQKYEKAKESLDSALKIFKKLRPGDVIVGVTYSSLGDAHQILCDSIPAKQCYRRAISIFEKELTPDDYIVGETYSNLGNVLKDLGEAKEAKENYDRALPILLKKLRPGDAEVGMTYKNLGDVNYDLALPILQKELGPESYVVGKTLMELGKVPSELNQAKESYELALPIILREFGPEDCWIKMIKDRLVKIKQLQENVLRSSGSFGKRPNCSGHLGLVPAKRSKKK</sequence>
<evidence type="ECO:0000313" key="6">
    <source>
        <dbReference type="Proteomes" id="UP001159428"/>
    </source>
</evidence>
<dbReference type="Gene3D" id="1.25.40.10">
    <property type="entry name" value="Tetratricopeptide repeat domain"/>
    <property type="match status" value="1"/>
</dbReference>
<evidence type="ECO:0000256" key="4">
    <source>
        <dbReference type="SAM" id="Coils"/>
    </source>
</evidence>
<evidence type="ECO:0000313" key="5">
    <source>
        <dbReference type="EMBL" id="CAH3141558.1"/>
    </source>
</evidence>
<dbReference type="Proteomes" id="UP001159428">
    <property type="component" value="Unassembled WGS sequence"/>
</dbReference>
<dbReference type="EMBL" id="CALNXJ010000035">
    <property type="protein sequence ID" value="CAH3141558.1"/>
    <property type="molecule type" value="Genomic_DNA"/>
</dbReference>
<dbReference type="AlphaFoldDB" id="A0AAU9XAD8"/>
<accession>A0AAU9XAD8</accession>
<evidence type="ECO:0000256" key="2">
    <source>
        <dbReference type="ARBA" id="ARBA00022803"/>
    </source>
</evidence>
<dbReference type="SUPFAM" id="SSF48452">
    <property type="entry name" value="TPR-like"/>
    <property type="match status" value="1"/>
</dbReference>
<dbReference type="InterPro" id="IPR011990">
    <property type="entry name" value="TPR-like_helical_dom_sf"/>
</dbReference>
<dbReference type="PROSITE" id="PS50005">
    <property type="entry name" value="TPR"/>
    <property type="match status" value="1"/>
</dbReference>
<reference evidence="5 6" key="1">
    <citation type="submission" date="2022-05" db="EMBL/GenBank/DDBJ databases">
        <authorList>
            <consortium name="Genoscope - CEA"/>
            <person name="William W."/>
        </authorList>
    </citation>
    <scope>NUCLEOTIDE SEQUENCE [LARGE SCALE GENOMIC DNA]</scope>
</reference>